<comment type="caution">
    <text evidence="15">The sequence shown here is derived from an EMBL/GenBank/DDBJ whole genome shotgun (WGS) entry which is preliminary data.</text>
</comment>
<dbReference type="EMBL" id="JTDE01000702">
    <property type="protein sequence ID" value="KAF7260550.1"/>
    <property type="molecule type" value="Genomic_DNA"/>
</dbReference>
<evidence type="ECO:0000256" key="9">
    <source>
        <dbReference type="PROSITE-ProRule" id="PRU00042"/>
    </source>
</evidence>
<evidence type="ECO:0000256" key="5">
    <source>
        <dbReference type="ARBA" id="ARBA00022833"/>
    </source>
</evidence>
<dbReference type="OrthoDB" id="7491548at2759"/>
<evidence type="ECO:0000259" key="13">
    <source>
        <dbReference type="PROSITE" id="PS50071"/>
    </source>
</evidence>
<feature type="domain" description="Homeobox" evidence="13">
    <location>
        <begin position="392"/>
        <end position="440"/>
    </location>
</feature>
<dbReference type="Proteomes" id="UP000822476">
    <property type="component" value="Unassembled WGS sequence"/>
</dbReference>
<name>A0A8S9Z4K4_9TREM</name>
<dbReference type="Pfam" id="PF00046">
    <property type="entry name" value="Homeodomain"/>
    <property type="match status" value="1"/>
</dbReference>
<keyword evidence="8 10" id="KW-0539">Nucleus</keyword>
<dbReference type="SUPFAM" id="SSF57667">
    <property type="entry name" value="beta-beta-alpha zinc fingers"/>
    <property type="match status" value="4"/>
</dbReference>
<dbReference type="FunFam" id="3.30.160.60:FF:000145">
    <property type="entry name" value="Zinc finger protein 574"/>
    <property type="match status" value="1"/>
</dbReference>
<evidence type="ECO:0000256" key="11">
    <source>
        <dbReference type="RuleBase" id="RU000682"/>
    </source>
</evidence>
<evidence type="ECO:0000313" key="16">
    <source>
        <dbReference type="Proteomes" id="UP000822476"/>
    </source>
</evidence>
<dbReference type="Pfam" id="PF00096">
    <property type="entry name" value="zf-C2H2"/>
    <property type="match status" value="2"/>
</dbReference>
<keyword evidence="6 10" id="KW-0238">DNA-binding</keyword>
<evidence type="ECO:0000256" key="8">
    <source>
        <dbReference type="ARBA" id="ARBA00023242"/>
    </source>
</evidence>
<proteinExistence type="predicted"/>
<dbReference type="PANTHER" id="PTHR24391:SF27">
    <property type="entry name" value="ZINC FINGER PROTEIN 1"/>
    <property type="match status" value="1"/>
</dbReference>
<feature type="compositionally biased region" description="Low complexity" evidence="12">
    <location>
        <begin position="278"/>
        <end position="304"/>
    </location>
</feature>
<dbReference type="Gene3D" id="1.10.10.60">
    <property type="entry name" value="Homeodomain-like"/>
    <property type="match status" value="1"/>
</dbReference>
<feature type="domain" description="C2H2-type" evidence="14">
    <location>
        <begin position="261"/>
        <end position="279"/>
    </location>
</feature>
<dbReference type="SMART" id="SM00355">
    <property type="entry name" value="ZnF_C2H2"/>
    <property type="match status" value="6"/>
</dbReference>
<dbReference type="InterPro" id="IPR036236">
    <property type="entry name" value="Znf_C2H2_sf"/>
</dbReference>
<feature type="domain" description="C2H2-type" evidence="14">
    <location>
        <begin position="794"/>
        <end position="822"/>
    </location>
</feature>
<feature type="compositionally biased region" description="Polar residues" evidence="12">
    <location>
        <begin position="120"/>
        <end position="142"/>
    </location>
</feature>
<dbReference type="GO" id="GO:0008270">
    <property type="term" value="F:zinc ion binding"/>
    <property type="evidence" value="ECO:0007669"/>
    <property type="project" value="UniProtKB-KW"/>
</dbReference>
<feature type="domain" description="C2H2-type" evidence="14">
    <location>
        <begin position="233"/>
        <end position="260"/>
    </location>
</feature>
<dbReference type="InterPro" id="IPR009057">
    <property type="entry name" value="Homeodomain-like_sf"/>
</dbReference>
<accession>A0A8S9Z4K4</accession>
<reference evidence="15" key="1">
    <citation type="submission" date="2019-07" db="EMBL/GenBank/DDBJ databases">
        <title>Annotation for the trematode Paragonimus miyazaki's.</title>
        <authorList>
            <person name="Choi Y.-J."/>
        </authorList>
    </citation>
    <scope>NUCLEOTIDE SEQUENCE</scope>
    <source>
        <strain evidence="15">Japan</strain>
    </source>
</reference>
<feature type="region of interest" description="Disordered" evidence="12">
    <location>
        <begin position="1"/>
        <end position="142"/>
    </location>
</feature>
<dbReference type="InterPro" id="IPR013087">
    <property type="entry name" value="Znf_C2H2_type"/>
</dbReference>
<evidence type="ECO:0000256" key="1">
    <source>
        <dbReference type="ARBA" id="ARBA00004123"/>
    </source>
</evidence>
<evidence type="ECO:0000256" key="6">
    <source>
        <dbReference type="ARBA" id="ARBA00023125"/>
    </source>
</evidence>
<dbReference type="PANTHER" id="PTHR24391">
    <property type="entry name" value="HISTONE H4 TRANSCRIPTION FACTOR-RELATED"/>
    <property type="match status" value="1"/>
</dbReference>
<dbReference type="GO" id="GO:0005634">
    <property type="term" value="C:nucleus"/>
    <property type="evidence" value="ECO:0007669"/>
    <property type="project" value="UniProtKB-SubCell"/>
</dbReference>
<dbReference type="PROSITE" id="PS50157">
    <property type="entry name" value="ZINC_FINGER_C2H2_2"/>
    <property type="match status" value="6"/>
</dbReference>
<dbReference type="FunFam" id="3.30.160.60:FF:000744">
    <property type="entry name" value="zinc finger E-box-binding homeobox 1"/>
    <property type="match status" value="1"/>
</dbReference>
<keyword evidence="2" id="KW-0479">Metal-binding</keyword>
<feature type="region of interest" description="Disordered" evidence="12">
    <location>
        <begin position="278"/>
        <end position="316"/>
    </location>
</feature>
<feature type="region of interest" description="Disordered" evidence="12">
    <location>
        <begin position="693"/>
        <end position="730"/>
    </location>
</feature>
<dbReference type="GO" id="GO:0000981">
    <property type="term" value="F:DNA-binding transcription factor activity, RNA polymerase II-specific"/>
    <property type="evidence" value="ECO:0007669"/>
    <property type="project" value="TreeGrafter"/>
</dbReference>
<evidence type="ECO:0000313" key="15">
    <source>
        <dbReference type="EMBL" id="KAF7260550.1"/>
    </source>
</evidence>
<dbReference type="GO" id="GO:0000978">
    <property type="term" value="F:RNA polymerase II cis-regulatory region sequence-specific DNA binding"/>
    <property type="evidence" value="ECO:0007669"/>
    <property type="project" value="TreeGrafter"/>
</dbReference>
<keyword evidence="16" id="KW-1185">Reference proteome</keyword>
<keyword evidence="7 10" id="KW-0371">Homeobox</keyword>
<dbReference type="PROSITE" id="PS50071">
    <property type="entry name" value="HOMEOBOX_2"/>
    <property type="match status" value="1"/>
</dbReference>
<evidence type="ECO:0000259" key="14">
    <source>
        <dbReference type="PROSITE" id="PS50157"/>
    </source>
</evidence>
<evidence type="ECO:0000256" key="10">
    <source>
        <dbReference type="PROSITE-ProRule" id="PRU00108"/>
    </source>
</evidence>
<evidence type="ECO:0000256" key="7">
    <source>
        <dbReference type="ARBA" id="ARBA00023155"/>
    </source>
</evidence>
<comment type="subcellular location">
    <subcellularLocation>
        <location evidence="1 10 11">Nucleus</location>
    </subcellularLocation>
</comment>
<evidence type="ECO:0000256" key="4">
    <source>
        <dbReference type="ARBA" id="ARBA00022771"/>
    </source>
</evidence>
<dbReference type="AlphaFoldDB" id="A0A8S9Z4K4"/>
<dbReference type="CDD" id="cd00086">
    <property type="entry name" value="homeodomain"/>
    <property type="match status" value="1"/>
</dbReference>
<keyword evidence="3" id="KW-0677">Repeat</keyword>
<dbReference type="InterPro" id="IPR001356">
    <property type="entry name" value="HD"/>
</dbReference>
<feature type="compositionally biased region" description="Low complexity" evidence="12">
    <location>
        <begin position="54"/>
        <end position="68"/>
    </location>
</feature>
<dbReference type="SMART" id="SM00389">
    <property type="entry name" value="HOX"/>
    <property type="match status" value="1"/>
</dbReference>
<evidence type="ECO:0000256" key="3">
    <source>
        <dbReference type="ARBA" id="ARBA00022737"/>
    </source>
</evidence>
<sequence length="822" mass="91319">MNSGRLDSDMTPSNSVCEFASRKPTIGPAYGTSCSLEIRTSDLRSEGEVDPQASGEVSGTGVVGSQSSVHRRKQLKPHRSEDQTQNTISRNLTKPFASENTVPCQSTDNPMNIDWMVEPTDNSSPEQQNTELHKGQSPSSSVVFKSLNNQSAPDAINTAEPPKRVMSALSLPPHKDTEVFYSDHEVMSDNLTNKLDSGRAIPACEQCGKQFANVYRLHRHLLSHAESYELRKFRCSQCNKAFKFKHHLKEHERIHTGEKPFICQQCGKRFSHSGSYSSHTTSKKCSSSSNLSTSSSPTRSLPVSGPKLINQPPSECMKQQQATVNRILETLRVTRGTEIRELPKEGLTVATPQSWFEGFQFECTWPGFTNCSSPSIISSPSEPLSAWPIKAEQLIILQTYYNTNPAPSTTEIQHLSHLLELRPRVLELWFENARLITRAKLNEPRQITGISSGVSDPCKTNTITPDELPRMNGINYSTSEIPFAQVPLQFLSQSHHTTQPSQKHIALPNVLYQNSVPTLSAVYDQPHTPWFQSVLHESLVAVDGCNGGFGNLYKYSQPSVQDTALDLSLPKMNQPVVQTANQLCMPSSEHNRLHMITTSSWSFGNLPPFDNTALNTVAGLLSEPNSVPPGSFETHAMDCTKPDSWQLPIHQDANPTLTDYVAVNQVNSESFETQGQSNCVASVLQAENGLMQHHGNKPIEVKTTDNNGSDRSESNGMADGSSNGIAASDGTLGEQTQLSCDQCQKVFTKHSSLSRHRYEHTGQRPFVCRVCTKAFKHKHHLTEHRRLHTGEKPFACQRCGKRFSHSGSYSQHINHRYKYCRP</sequence>
<feature type="domain" description="C2H2-type" evidence="14">
    <location>
        <begin position="738"/>
        <end position="765"/>
    </location>
</feature>
<evidence type="ECO:0000256" key="2">
    <source>
        <dbReference type="ARBA" id="ARBA00022723"/>
    </source>
</evidence>
<feature type="compositionally biased region" description="Polar residues" evidence="12">
    <location>
        <begin position="83"/>
        <end position="110"/>
    </location>
</feature>
<dbReference type="Gene3D" id="3.30.160.60">
    <property type="entry name" value="Classic Zinc Finger"/>
    <property type="match status" value="5"/>
</dbReference>
<feature type="domain" description="C2H2-type" evidence="14">
    <location>
        <begin position="202"/>
        <end position="229"/>
    </location>
</feature>
<feature type="domain" description="C2H2-type" evidence="14">
    <location>
        <begin position="766"/>
        <end position="793"/>
    </location>
</feature>
<dbReference type="PROSITE" id="PS00028">
    <property type="entry name" value="ZINC_FINGER_C2H2_1"/>
    <property type="match status" value="3"/>
</dbReference>
<protein>
    <submittedName>
        <fullName evidence="15">Uncharacterized protein</fullName>
    </submittedName>
</protein>
<dbReference type="FunFam" id="3.30.160.60:FF:001498">
    <property type="entry name" value="Zinc finger protein 404"/>
    <property type="match status" value="1"/>
</dbReference>
<dbReference type="SUPFAM" id="SSF46689">
    <property type="entry name" value="Homeodomain-like"/>
    <property type="match status" value="1"/>
</dbReference>
<keyword evidence="4 9" id="KW-0863">Zinc-finger</keyword>
<evidence type="ECO:0000256" key="12">
    <source>
        <dbReference type="SAM" id="MobiDB-lite"/>
    </source>
</evidence>
<feature type="compositionally biased region" description="Basic and acidic residues" evidence="12">
    <location>
        <begin position="697"/>
        <end position="713"/>
    </location>
</feature>
<dbReference type="InterPro" id="IPR051574">
    <property type="entry name" value="ZnF_E-box_Homeobox"/>
</dbReference>
<keyword evidence="5" id="KW-0862">Zinc</keyword>
<dbReference type="FunFam" id="3.30.160.60:FF:000013">
    <property type="entry name" value="Putative zinc finger E-box-binding homeobox 2"/>
    <property type="match status" value="2"/>
</dbReference>
<dbReference type="GO" id="GO:0000122">
    <property type="term" value="P:negative regulation of transcription by RNA polymerase II"/>
    <property type="evidence" value="ECO:0007669"/>
    <property type="project" value="UniProtKB-ARBA"/>
</dbReference>
<feature type="compositionally biased region" description="Polar residues" evidence="12">
    <location>
        <begin position="1"/>
        <end position="16"/>
    </location>
</feature>
<gene>
    <name evidence="15" type="ORF">EG68_02110</name>
</gene>
<feature type="DNA-binding region" description="Homeobox" evidence="10">
    <location>
        <begin position="394"/>
        <end position="441"/>
    </location>
</feature>
<organism evidence="15 16">
    <name type="scientific">Paragonimus skrjabini miyazakii</name>
    <dbReference type="NCBI Taxonomy" id="59628"/>
    <lineage>
        <taxon>Eukaryota</taxon>
        <taxon>Metazoa</taxon>
        <taxon>Spiralia</taxon>
        <taxon>Lophotrochozoa</taxon>
        <taxon>Platyhelminthes</taxon>
        <taxon>Trematoda</taxon>
        <taxon>Digenea</taxon>
        <taxon>Plagiorchiida</taxon>
        <taxon>Troglotremata</taxon>
        <taxon>Troglotrematidae</taxon>
        <taxon>Paragonimus</taxon>
    </lineage>
</organism>